<gene>
    <name evidence="2" type="ORF">Z517_07734</name>
</gene>
<evidence type="ECO:0000313" key="2">
    <source>
        <dbReference type="EMBL" id="KIW77901.1"/>
    </source>
</evidence>
<keyword evidence="3" id="KW-1185">Reference proteome</keyword>
<organism evidence="2 3">
    <name type="scientific">Fonsecaea pedrosoi CBS 271.37</name>
    <dbReference type="NCBI Taxonomy" id="1442368"/>
    <lineage>
        <taxon>Eukaryota</taxon>
        <taxon>Fungi</taxon>
        <taxon>Dikarya</taxon>
        <taxon>Ascomycota</taxon>
        <taxon>Pezizomycotina</taxon>
        <taxon>Eurotiomycetes</taxon>
        <taxon>Chaetothyriomycetidae</taxon>
        <taxon>Chaetothyriales</taxon>
        <taxon>Herpotrichiellaceae</taxon>
        <taxon>Fonsecaea</taxon>
    </lineage>
</organism>
<feature type="region of interest" description="Disordered" evidence="1">
    <location>
        <begin position="96"/>
        <end position="119"/>
    </location>
</feature>
<dbReference type="AlphaFoldDB" id="A0A0D2DJS7"/>
<reference evidence="2 3" key="1">
    <citation type="submission" date="2015-01" db="EMBL/GenBank/DDBJ databases">
        <title>The Genome Sequence of Fonsecaea pedrosoi CBS 271.37.</title>
        <authorList>
            <consortium name="The Broad Institute Genomics Platform"/>
            <person name="Cuomo C."/>
            <person name="de Hoog S."/>
            <person name="Gorbushina A."/>
            <person name="Stielow B."/>
            <person name="Teixiera M."/>
            <person name="Abouelleil A."/>
            <person name="Chapman S.B."/>
            <person name="Priest M."/>
            <person name="Young S.K."/>
            <person name="Wortman J."/>
            <person name="Nusbaum C."/>
            <person name="Birren B."/>
        </authorList>
    </citation>
    <scope>NUCLEOTIDE SEQUENCE [LARGE SCALE GENOMIC DNA]</scope>
    <source>
        <strain evidence="2 3">CBS 271.37</strain>
    </source>
</reference>
<evidence type="ECO:0000313" key="3">
    <source>
        <dbReference type="Proteomes" id="UP000053029"/>
    </source>
</evidence>
<sequence>MSSTTSTLPDDAFRSYVLDFLRHVSPAALNASGTAHSELEALAGEFYETSRDIHMQELLLALHGRYDLINLGFFEKSTLDEVAIYVHQARGKLVGEPGKDSGCGKTPIKNPTTPPQAQTELRQIPVRNLKAVMEDLVGISSQFPAEVPMPAELDPRDLGLTGEVEDESTGVSGEFLEEEDYVVGWKTEFLMLEDGPVLVYKESHQSHQQAETGT</sequence>
<dbReference type="GeneID" id="25307224"/>
<evidence type="ECO:0000256" key="1">
    <source>
        <dbReference type="SAM" id="MobiDB-lite"/>
    </source>
</evidence>
<proteinExistence type="predicted"/>
<dbReference type="HOGENOM" id="CLU_1299571_0_0_1"/>
<dbReference type="RefSeq" id="XP_013281709.1">
    <property type="nucleotide sequence ID" value="XM_013426255.1"/>
</dbReference>
<dbReference type="VEuPathDB" id="FungiDB:Z517_07734"/>
<name>A0A0D2DJS7_9EURO</name>
<accession>A0A0D2DJS7</accession>
<feature type="compositionally biased region" description="Polar residues" evidence="1">
    <location>
        <begin position="109"/>
        <end position="119"/>
    </location>
</feature>
<dbReference type="OrthoDB" id="4150815at2759"/>
<dbReference type="EMBL" id="KN846973">
    <property type="protein sequence ID" value="KIW77901.1"/>
    <property type="molecule type" value="Genomic_DNA"/>
</dbReference>
<protein>
    <submittedName>
        <fullName evidence="2">Uncharacterized protein</fullName>
    </submittedName>
</protein>
<dbReference type="Proteomes" id="UP000053029">
    <property type="component" value="Unassembled WGS sequence"/>
</dbReference>